<dbReference type="EMBL" id="LT634362">
    <property type="protein sequence ID" value="SFZ87685.1"/>
    <property type="molecule type" value="Genomic_DNA"/>
</dbReference>
<dbReference type="SMART" id="SM00829">
    <property type="entry name" value="PKS_ER"/>
    <property type="match status" value="1"/>
</dbReference>
<dbReference type="Gene3D" id="3.40.50.720">
    <property type="entry name" value="NAD(P)-binding Rossmann-like Domain"/>
    <property type="match status" value="1"/>
</dbReference>
<dbReference type="PANTHER" id="PTHR43677">
    <property type="entry name" value="SHORT-CHAIN DEHYDROGENASE/REDUCTASE"/>
    <property type="match status" value="1"/>
</dbReference>
<dbReference type="InterPro" id="IPR020843">
    <property type="entry name" value="ER"/>
</dbReference>
<dbReference type="InterPro" id="IPR013149">
    <property type="entry name" value="ADH-like_C"/>
</dbReference>
<reference evidence="2" key="1">
    <citation type="submission" date="2016-11" db="EMBL/GenBank/DDBJ databases">
        <authorList>
            <person name="Jaros S."/>
            <person name="Januszkiewicz K."/>
            <person name="Wedrychowicz H."/>
        </authorList>
    </citation>
    <scope>NUCLEOTIDE SEQUENCE</scope>
    <source>
        <strain evidence="2">ACA-DC 565</strain>
    </source>
</reference>
<dbReference type="Pfam" id="PF00107">
    <property type="entry name" value="ADH_zinc_N"/>
    <property type="match status" value="1"/>
</dbReference>
<dbReference type="PANTHER" id="PTHR43677:SF1">
    <property type="entry name" value="ACRYLYL-COA REDUCTASE ACUI-RELATED"/>
    <property type="match status" value="1"/>
</dbReference>
<evidence type="ECO:0000259" key="1">
    <source>
        <dbReference type="SMART" id="SM00829"/>
    </source>
</evidence>
<dbReference type="Gene3D" id="3.90.180.10">
    <property type="entry name" value="Medium-chain alcohol dehydrogenases, catalytic domain"/>
    <property type="match status" value="1"/>
</dbReference>
<keyword evidence="2" id="KW-0560">Oxidoreductase</keyword>
<dbReference type="NCBIfam" id="TIGR02823">
    <property type="entry name" value="oxido_YhdH"/>
    <property type="match status" value="1"/>
</dbReference>
<protein>
    <submittedName>
        <fullName evidence="2">Alcohol dehydrogenase</fullName>
        <ecNumber evidence="2">1.1.1.1</ecNumber>
    </submittedName>
</protein>
<organism evidence="2">
    <name type="scientific">Loigolactobacillus rennini</name>
    <dbReference type="NCBI Taxonomy" id="238013"/>
    <lineage>
        <taxon>Bacteria</taxon>
        <taxon>Bacillati</taxon>
        <taxon>Bacillota</taxon>
        <taxon>Bacilli</taxon>
        <taxon>Lactobacillales</taxon>
        <taxon>Lactobacillaceae</taxon>
        <taxon>Loigolactobacillus</taxon>
    </lineage>
</organism>
<gene>
    <name evidence="2" type="ORF">LREN565_0798</name>
</gene>
<dbReference type="GO" id="GO:0004022">
    <property type="term" value="F:alcohol dehydrogenase (NAD+) activity"/>
    <property type="evidence" value="ECO:0007669"/>
    <property type="project" value="UniProtKB-EC"/>
</dbReference>
<accession>A0A1K2I5L1</accession>
<dbReference type="CDD" id="cd05280">
    <property type="entry name" value="MDR_yhdh_yhfp"/>
    <property type="match status" value="1"/>
</dbReference>
<dbReference type="SUPFAM" id="SSF50129">
    <property type="entry name" value="GroES-like"/>
    <property type="match status" value="1"/>
</dbReference>
<evidence type="ECO:0000313" key="2">
    <source>
        <dbReference type="EMBL" id="SFZ87685.1"/>
    </source>
</evidence>
<dbReference type="InterPro" id="IPR051397">
    <property type="entry name" value="Zn-ADH-like_protein"/>
</dbReference>
<dbReference type="EC" id="1.1.1.1" evidence="2"/>
<dbReference type="InterPro" id="IPR013154">
    <property type="entry name" value="ADH-like_N"/>
</dbReference>
<dbReference type="InterPro" id="IPR014188">
    <property type="entry name" value="Acrylyl-CoA_reductase_AcuI"/>
</dbReference>
<dbReference type="SUPFAM" id="SSF51735">
    <property type="entry name" value="NAD(P)-binding Rossmann-fold domains"/>
    <property type="match status" value="1"/>
</dbReference>
<dbReference type="AlphaFoldDB" id="A0A1K2I5L1"/>
<dbReference type="GO" id="GO:0043957">
    <property type="term" value="F:acryloyl-CoA reductase (NADPH) activity"/>
    <property type="evidence" value="ECO:0007669"/>
    <property type="project" value="TreeGrafter"/>
</dbReference>
<dbReference type="Pfam" id="PF08240">
    <property type="entry name" value="ADH_N"/>
    <property type="match status" value="1"/>
</dbReference>
<sequence>MKYRALELQLNAGKVTPTFITQEQPKLQTDQVTIKVAYSDINHKDFLALNPKSGVLRHYPQIPGIDAAGVVVASNQAHLPLGQKVLITGFDLGISWPGGYAEYITVPAKWVVKLPTNLSLAMAMQYGTAGSTAALSVQALLAQALPKQTPLLITGATGGVGGWALAILKHLGYHHLTAVSRQAAATPYLTHLGAEQVITPDALKTIPAKPLQKQRFGGVIDAVGGDLLAAILPQVAYGGRIALSGNTGGNQLNTTTLPFILRHVQLIGIDSVYYPASQRQAVWQKLATSFKPTTTTLACTKIDFQDLAATLPTFNTNKPTGRYLIQF</sequence>
<proteinExistence type="predicted"/>
<feature type="domain" description="Enoyl reductase (ER)" evidence="1">
    <location>
        <begin position="14"/>
        <end position="325"/>
    </location>
</feature>
<dbReference type="InterPro" id="IPR036291">
    <property type="entry name" value="NAD(P)-bd_dom_sf"/>
</dbReference>
<dbReference type="InterPro" id="IPR011032">
    <property type="entry name" value="GroES-like_sf"/>
</dbReference>
<name>A0A1K2I5L1_9LACO</name>